<dbReference type="Ensembl" id="ENSOTST00005178976.1">
    <property type="protein sequence ID" value="ENSOTSP00005118647.1"/>
    <property type="gene ID" value="ENSOTSG00005078656.1"/>
</dbReference>
<evidence type="ECO:0000259" key="3">
    <source>
        <dbReference type="Pfam" id="PF12090"/>
    </source>
</evidence>
<keyword evidence="5" id="KW-1185">Reference proteome</keyword>
<comment type="similarity">
    <text evidence="1">Belongs to the SPT20 family.</text>
</comment>
<name>A0AAZ3PPD2_ONCTS</name>
<feature type="compositionally biased region" description="Low complexity" evidence="2">
    <location>
        <begin position="459"/>
        <end position="472"/>
    </location>
</feature>
<evidence type="ECO:0000313" key="5">
    <source>
        <dbReference type="Proteomes" id="UP000694402"/>
    </source>
</evidence>
<organism evidence="4 5">
    <name type="scientific">Oncorhynchus tshawytscha</name>
    <name type="common">Chinook salmon</name>
    <name type="synonym">Salmo tshawytscha</name>
    <dbReference type="NCBI Taxonomy" id="74940"/>
    <lineage>
        <taxon>Eukaryota</taxon>
        <taxon>Metazoa</taxon>
        <taxon>Chordata</taxon>
        <taxon>Craniata</taxon>
        <taxon>Vertebrata</taxon>
        <taxon>Euteleostomi</taxon>
        <taxon>Actinopterygii</taxon>
        <taxon>Neopterygii</taxon>
        <taxon>Teleostei</taxon>
        <taxon>Protacanthopterygii</taxon>
        <taxon>Salmoniformes</taxon>
        <taxon>Salmonidae</taxon>
        <taxon>Salmoninae</taxon>
        <taxon>Oncorhynchus</taxon>
    </lineage>
</organism>
<evidence type="ECO:0000256" key="1">
    <source>
        <dbReference type="ARBA" id="ARBA00009112"/>
    </source>
</evidence>
<dbReference type="GO" id="GO:0000124">
    <property type="term" value="C:SAGA complex"/>
    <property type="evidence" value="ECO:0007669"/>
    <property type="project" value="InterPro"/>
</dbReference>
<protein>
    <recommendedName>
        <fullName evidence="3">Spt20-like SEP domain-containing protein</fullName>
    </recommendedName>
</protein>
<reference evidence="4" key="2">
    <citation type="submission" date="2025-08" db="UniProtKB">
        <authorList>
            <consortium name="Ensembl"/>
        </authorList>
    </citation>
    <scope>IDENTIFICATION</scope>
</reference>
<dbReference type="Pfam" id="PF12090">
    <property type="entry name" value="Spt20_SEP"/>
    <property type="match status" value="1"/>
</dbReference>
<dbReference type="GO" id="GO:0003712">
    <property type="term" value="F:transcription coregulator activity"/>
    <property type="evidence" value="ECO:0007669"/>
    <property type="project" value="InterPro"/>
</dbReference>
<dbReference type="InterPro" id="IPR046468">
    <property type="entry name" value="Spt20-like_SEP"/>
</dbReference>
<accession>A0AAZ3PPD2</accession>
<evidence type="ECO:0000256" key="2">
    <source>
        <dbReference type="SAM" id="MobiDB-lite"/>
    </source>
</evidence>
<dbReference type="PANTHER" id="PTHR13526">
    <property type="entry name" value="TRANSCRIPTION FACTOR SPT20 HOMOLOG"/>
    <property type="match status" value="1"/>
</dbReference>
<dbReference type="GeneTree" id="ENSGT00390000013549"/>
<proteinExistence type="inferred from homology"/>
<feature type="domain" description="Spt20-like SEP" evidence="3">
    <location>
        <begin position="80"/>
        <end position="224"/>
    </location>
</feature>
<evidence type="ECO:0000313" key="4">
    <source>
        <dbReference type="Ensembl" id="ENSOTSP00005118647.1"/>
    </source>
</evidence>
<dbReference type="Proteomes" id="UP000694402">
    <property type="component" value="Unassembled WGS sequence"/>
</dbReference>
<feature type="region of interest" description="Disordered" evidence="2">
    <location>
        <begin position="442"/>
        <end position="502"/>
    </location>
</feature>
<dbReference type="InterPro" id="IPR021950">
    <property type="entry name" value="Spt20"/>
</dbReference>
<reference evidence="4" key="3">
    <citation type="submission" date="2025-09" db="UniProtKB">
        <authorList>
            <consortium name="Ensembl"/>
        </authorList>
    </citation>
    <scope>IDENTIFICATION</scope>
</reference>
<sequence length="637" mass="70548">MFYLQQHVLEYALDRAEYIVESARQRPAKRRASSGGKKSLYHKLYQLYIEECDKEPELKKLRRNVNLLEKLMCQESVSCLVVNLYPGNQGYSLMLRGKNGSDSETIRLPYEEGQLLEYLDAEELPPILVDLLEKSQVNIFHCGCVVAEVRDYRQSGNTKMPSFQSRHVLLRPTMQTLICDVHAMTSDHHKWTQDDKFQLESQLLLATADPLCLDPSISVTCTANHLLYNKQKMNTHSMKRCFKRHSRAALNRQQELSYLPMPPQLHLYDYLQRRKERKPAPSIDLKISKAGNCVDMWKQSNCQLTVPKEIDVEKYAVVEKSVKLEESQPTVWPAEEVIDDYTFECEVGGKTQRTKVSIFQSVGDPLVYGKIYCDKQPKAEEDSSALQILHPSFLSQYKGVYESDVKCQVKMSHNSGFVGRNRLSPSRETEADGLSALVQSSGVLGKGVKHRPPPIKLPSASGSSSTGNSLSTEATSGLLKCPTPPPGTGPGSAKPQSLSRKHSLGQVGLLSPVALSPMGTTQSEYLASLSHPLFHPSPPDSLLSLCPLPSSVPPAPLEPQALLAPYPQQQLSLSQSLPVMTIPLPTMGTSITTGTSSSQGMANPAGLNFINVVGSGGTMQPLFLFISEILLIHLKVF</sequence>
<dbReference type="AlphaFoldDB" id="A0AAZ3PPD2"/>
<reference evidence="5" key="1">
    <citation type="journal article" date="2018" name="PLoS ONE">
        <title>Chinook salmon (Oncorhynchus tshawytscha) genome and transcriptome.</title>
        <authorList>
            <person name="Christensen K.A."/>
            <person name="Leong J.S."/>
            <person name="Sakhrani D."/>
            <person name="Biagi C.A."/>
            <person name="Minkley D.R."/>
            <person name="Withler R.E."/>
            <person name="Rondeau E.B."/>
            <person name="Koop B.F."/>
            <person name="Devlin R.H."/>
        </authorList>
    </citation>
    <scope>NUCLEOTIDE SEQUENCE [LARGE SCALE GENOMIC DNA]</scope>
</reference>
<dbReference type="GO" id="GO:0006357">
    <property type="term" value="P:regulation of transcription by RNA polymerase II"/>
    <property type="evidence" value="ECO:0007669"/>
    <property type="project" value="TreeGrafter"/>
</dbReference>
<dbReference type="PANTHER" id="PTHR13526:SF8">
    <property type="entry name" value="TRANSCRIPTION FACTOR SPT20 HOMOLOG"/>
    <property type="match status" value="1"/>
</dbReference>